<dbReference type="InterPro" id="IPR041107">
    <property type="entry name" value="Rimk_N"/>
</dbReference>
<evidence type="ECO:0000256" key="6">
    <source>
        <dbReference type="ARBA" id="ARBA00022840"/>
    </source>
</evidence>
<organism evidence="12">
    <name type="scientific">Thermofilum pendens</name>
    <dbReference type="NCBI Taxonomy" id="2269"/>
    <lineage>
        <taxon>Archaea</taxon>
        <taxon>Thermoproteota</taxon>
        <taxon>Thermoprotei</taxon>
        <taxon>Thermofilales</taxon>
        <taxon>Thermofilaceae</taxon>
        <taxon>Thermofilum</taxon>
    </lineage>
</organism>
<dbReference type="EMBL" id="DTFI01000104">
    <property type="protein sequence ID" value="HGI43555.1"/>
    <property type="molecule type" value="Genomic_DNA"/>
</dbReference>
<evidence type="ECO:0000256" key="3">
    <source>
        <dbReference type="ARBA" id="ARBA00022598"/>
    </source>
</evidence>
<name>A0A7C4B9G6_THEPE</name>
<dbReference type="Gene3D" id="3.30.1490.20">
    <property type="entry name" value="ATP-grasp fold, A domain"/>
    <property type="match status" value="1"/>
</dbReference>
<evidence type="ECO:0000256" key="2">
    <source>
        <dbReference type="ARBA" id="ARBA00001946"/>
    </source>
</evidence>
<dbReference type="AlphaFoldDB" id="A0A7C4B9G6"/>
<evidence type="ECO:0000313" key="12">
    <source>
        <dbReference type="EMBL" id="HGI43555.1"/>
    </source>
</evidence>
<evidence type="ECO:0000256" key="10">
    <source>
        <dbReference type="PROSITE-ProRule" id="PRU00409"/>
    </source>
</evidence>
<keyword evidence="8" id="KW-0648">Protein biosynthesis</keyword>
<keyword evidence="7" id="KW-0460">Magnesium</keyword>
<dbReference type="GO" id="GO:0046872">
    <property type="term" value="F:metal ion binding"/>
    <property type="evidence" value="ECO:0007669"/>
    <property type="project" value="UniProtKB-KW"/>
</dbReference>
<keyword evidence="6 10" id="KW-0067">ATP-binding</keyword>
<dbReference type="InterPro" id="IPR004666">
    <property type="entry name" value="Rp_bS6_RimK/Lys_biosynth_LsyX"/>
</dbReference>
<keyword evidence="3 12" id="KW-0436">Ligase</keyword>
<dbReference type="InterPro" id="IPR013815">
    <property type="entry name" value="ATP_grasp_subdomain_1"/>
</dbReference>
<dbReference type="NCBIfam" id="TIGR00768">
    <property type="entry name" value="rimK_fam"/>
    <property type="match status" value="1"/>
</dbReference>
<dbReference type="GO" id="GO:0006412">
    <property type="term" value="P:translation"/>
    <property type="evidence" value="ECO:0007669"/>
    <property type="project" value="UniProtKB-KW"/>
</dbReference>
<dbReference type="GO" id="GO:0005737">
    <property type="term" value="C:cytoplasm"/>
    <property type="evidence" value="ECO:0007669"/>
    <property type="project" value="TreeGrafter"/>
</dbReference>
<evidence type="ECO:0000256" key="7">
    <source>
        <dbReference type="ARBA" id="ARBA00022842"/>
    </source>
</evidence>
<dbReference type="PROSITE" id="PS50975">
    <property type="entry name" value="ATP_GRASP"/>
    <property type="match status" value="1"/>
</dbReference>
<reference evidence="12" key="1">
    <citation type="journal article" date="2020" name="mSystems">
        <title>Genome- and Community-Level Interaction Insights into Carbon Utilization and Element Cycling Functions of Hydrothermarchaeota in Hydrothermal Sediment.</title>
        <authorList>
            <person name="Zhou Z."/>
            <person name="Liu Y."/>
            <person name="Xu W."/>
            <person name="Pan J."/>
            <person name="Luo Z.H."/>
            <person name="Li M."/>
        </authorList>
    </citation>
    <scope>NUCLEOTIDE SEQUENCE [LARGE SCALE GENOMIC DNA]</scope>
    <source>
        <strain evidence="12">SpSt-735</strain>
    </source>
</reference>
<feature type="domain" description="ATP-grasp" evidence="11">
    <location>
        <begin position="128"/>
        <end position="314"/>
    </location>
</feature>
<evidence type="ECO:0000256" key="9">
    <source>
        <dbReference type="ARBA" id="ARBA00023211"/>
    </source>
</evidence>
<evidence type="ECO:0000256" key="4">
    <source>
        <dbReference type="ARBA" id="ARBA00022723"/>
    </source>
</evidence>
<dbReference type="GO" id="GO:0005524">
    <property type="term" value="F:ATP binding"/>
    <property type="evidence" value="ECO:0007669"/>
    <property type="project" value="UniProtKB-UniRule"/>
</dbReference>
<dbReference type="InterPro" id="IPR013651">
    <property type="entry name" value="ATP-grasp_RimK-type"/>
</dbReference>
<protein>
    <submittedName>
        <fullName evidence="12">RimK family alpha-L-glutamate ligase</fullName>
    </submittedName>
</protein>
<gene>
    <name evidence="12" type="ORF">ENV17_04120</name>
</gene>
<dbReference type="Gene3D" id="3.40.50.20">
    <property type="match status" value="1"/>
</dbReference>
<keyword evidence="9" id="KW-0464">Manganese</keyword>
<comment type="cofactor">
    <cofactor evidence="2">
        <name>Mg(2+)</name>
        <dbReference type="ChEBI" id="CHEBI:18420"/>
    </cofactor>
</comment>
<comment type="caution">
    <text evidence="12">The sequence shown here is derived from an EMBL/GenBank/DDBJ whole genome shotgun (WGS) entry which is preliminary data.</text>
</comment>
<dbReference type="InterPro" id="IPR011761">
    <property type="entry name" value="ATP-grasp"/>
</dbReference>
<dbReference type="GO" id="GO:0016879">
    <property type="term" value="F:ligase activity, forming carbon-nitrogen bonds"/>
    <property type="evidence" value="ECO:0007669"/>
    <property type="project" value="TreeGrafter"/>
</dbReference>
<dbReference type="Pfam" id="PF18030">
    <property type="entry name" value="Rimk_N"/>
    <property type="match status" value="1"/>
</dbReference>
<evidence type="ECO:0000256" key="5">
    <source>
        <dbReference type="ARBA" id="ARBA00022741"/>
    </source>
</evidence>
<evidence type="ECO:0000256" key="1">
    <source>
        <dbReference type="ARBA" id="ARBA00001936"/>
    </source>
</evidence>
<dbReference type="Pfam" id="PF08443">
    <property type="entry name" value="RimK"/>
    <property type="match status" value="1"/>
</dbReference>
<dbReference type="PANTHER" id="PTHR21621">
    <property type="entry name" value="RIBOSOMAL PROTEIN S6 MODIFICATION PROTEIN"/>
    <property type="match status" value="1"/>
</dbReference>
<keyword evidence="5 10" id="KW-0547">Nucleotide-binding</keyword>
<evidence type="ECO:0000259" key="11">
    <source>
        <dbReference type="PROSITE" id="PS50975"/>
    </source>
</evidence>
<accession>A0A7C4B9G6</accession>
<evidence type="ECO:0000256" key="8">
    <source>
        <dbReference type="ARBA" id="ARBA00022917"/>
    </source>
</evidence>
<dbReference type="PANTHER" id="PTHR21621:SF0">
    <property type="entry name" value="BETA-CITRYLGLUTAMATE SYNTHASE B-RELATED"/>
    <property type="match status" value="1"/>
</dbReference>
<dbReference type="Gene3D" id="3.30.470.20">
    <property type="entry name" value="ATP-grasp fold, B domain"/>
    <property type="match status" value="1"/>
</dbReference>
<dbReference type="SUPFAM" id="SSF56059">
    <property type="entry name" value="Glutathione synthetase ATP-binding domain-like"/>
    <property type="match status" value="1"/>
</dbReference>
<comment type="cofactor">
    <cofactor evidence="1">
        <name>Mn(2+)</name>
        <dbReference type="ChEBI" id="CHEBI:29035"/>
    </cofactor>
</comment>
<proteinExistence type="predicted"/>
<keyword evidence="4" id="KW-0479">Metal-binding</keyword>
<sequence length="319" mass="35885">MLVQKNLNLGGFLFLRCTAMIIGILTRNPNGWASRELTRAIKSLGHKPFCFRFRDIVSFVDADRFKALVSDVDIAKDLSAIIARPFGRVSLDQAIYRIDLLYALQEQGVPVFNKPSAIEKCVDKFRSLYIFKQHGLPAPRTIVTERSSLALKSLEHLGSKFVVIKPMFGSRGHGSARFVLSDRDVMWEVTRSLQFTGHTIYLQEYIEHGGMDFRVFTLGYEVLAAMVRKAPKGSWKTNIARGGTPIPLKKLDPEVEELAIKAARVLECEIAGVDIIKTKDSMYVLEINSQPGWRGLQSAHPDIDIAMEISRYVVSKAKR</sequence>